<reference evidence="1" key="1">
    <citation type="submission" date="2007-04" db="EMBL/GenBank/DDBJ databases">
        <authorList>
            <person name="Noh E.W."/>
            <person name="Lee J.S."/>
            <person name="Choi Y.I."/>
            <person name="Han M.S."/>
            <person name="Yi Y.S."/>
            <person name="Han S.U."/>
        </authorList>
    </citation>
    <scope>NUCLEOTIDE SEQUENCE</scope>
</reference>
<geneLocation type="chloroplast" evidence="1"/>
<keyword evidence="1" id="KW-0934">Plastid</keyword>
<evidence type="ECO:0000313" key="1">
    <source>
        <dbReference type="EMBL" id="ABP35308.1"/>
    </source>
</evidence>
<organism evidence="1">
    <name type="scientific">Pinus koraiensis</name>
    <name type="common">Korean pine</name>
    <dbReference type="NCBI Taxonomy" id="88728"/>
    <lineage>
        <taxon>Eukaryota</taxon>
        <taxon>Viridiplantae</taxon>
        <taxon>Streptophyta</taxon>
        <taxon>Embryophyta</taxon>
        <taxon>Tracheophyta</taxon>
        <taxon>Spermatophyta</taxon>
        <taxon>Pinopsida</taxon>
        <taxon>Pinidae</taxon>
        <taxon>Conifers I</taxon>
        <taxon>Pinales</taxon>
        <taxon>Pinaceae</taxon>
        <taxon>Pinus</taxon>
        <taxon>Pinus subgen. Strobus</taxon>
    </lineage>
</organism>
<keyword evidence="1" id="KW-0150">Chloroplast</keyword>
<protein>
    <submittedName>
        <fullName evidence="1">ORF84b</fullName>
    </submittedName>
</protein>
<dbReference type="AlphaFoldDB" id="A4QM00"/>
<name>A4QM00_PINKO</name>
<proteinExistence type="predicted"/>
<dbReference type="RefSeq" id="YP_001152062.1">
    <property type="nucleotide sequence ID" value="NC_004677.2"/>
</dbReference>
<dbReference type="GeneID" id="5048488"/>
<sequence length="84" mass="9494">MRKIKNKNSIGFTLYERRKGRAREGKTGTNEISLGRKDSNLRITGSKPAALPLGHAPFPSYFPIHMLMNTYIKFFVNPLGSKIN</sequence>
<dbReference type="EMBL" id="AY228468">
    <property type="protein sequence ID" value="ABP35308.1"/>
    <property type="molecule type" value="Genomic_DNA"/>
</dbReference>
<accession>A4QM00</accession>